<organism evidence="14 15">
    <name type="scientific">Mailhella massiliensis</name>
    <dbReference type="NCBI Taxonomy" id="1903261"/>
    <lineage>
        <taxon>Bacteria</taxon>
        <taxon>Pseudomonadati</taxon>
        <taxon>Thermodesulfobacteriota</taxon>
        <taxon>Desulfovibrionia</taxon>
        <taxon>Desulfovibrionales</taxon>
        <taxon>Desulfovibrionaceae</taxon>
        <taxon>Mailhella</taxon>
    </lineage>
</organism>
<comment type="catalytic activity">
    <reaction evidence="1">
        <text>ATP + protein L-histidine = ADP + protein N-phospho-L-histidine.</text>
        <dbReference type="EC" id="2.7.13.3"/>
    </reaction>
</comment>
<dbReference type="GO" id="GO:0000155">
    <property type="term" value="F:phosphorelay sensor kinase activity"/>
    <property type="evidence" value="ECO:0007669"/>
    <property type="project" value="InterPro"/>
</dbReference>
<evidence type="ECO:0000313" key="15">
    <source>
        <dbReference type="Proteomes" id="UP000698963"/>
    </source>
</evidence>
<dbReference type="Pfam" id="PF00512">
    <property type="entry name" value="HisKA"/>
    <property type="match status" value="1"/>
</dbReference>
<dbReference type="InterPro" id="IPR005467">
    <property type="entry name" value="His_kinase_dom"/>
</dbReference>
<feature type="domain" description="HAMP" evidence="13">
    <location>
        <begin position="80"/>
        <end position="135"/>
    </location>
</feature>
<dbReference type="EC" id="2.7.13.3" evidence="3"/>
<evidence type="ECO:0000313" key="14">
    <source>
        <dbReference type="EMBL" id="HJD97953.1"/>
    </source>
</evidence>
<dbReference type="Gene3D" id="3.30.565.10">
    <property type="entry name" value="Histidine kinase-like ATPase, C-terminal domain"/>
    <property type="match status" value="1"/>
</dbReference>
<dbReference type="SUPFAM" id="SSF47384">
    <property type="entry name" value="Homodimeric domain of signal transducing histidine kinase"/>
    <property type="match status" value="1"/>
</dbReference>
<keyword evidence="9" id="KW-0902">Two-component regulatory system</keyword>
<dbReference type="Gene3D" id="1.10.287.130">
    <property type="match status" value="1"/>
</dbReference>
<keyword evidence="10 11" id="KW-0472">Membrane</keyword>
<dbReference type="Gene3D" id="1.10.8.500">
    <property type="entry name" value="HAMP domain in histidine kinase"/>
    <property type="match status" value="1"/>
</dbReference>
<keyword evidence="4" id="KW-0597">Phosphoprotein</keyword>
<evidence type="ECO:0000256" key="11">
    <source>
        <dbReference type="SAM" id="Phobius"/>
    </source>
</evidence>
<dbReference type="PRINTS" id="PR00344">
    <property type="entry name" value="BCTRLSENSOR"/>
</dbReference>
<gene>
    <name evidence="14" type="ORF">K8W16_09955</name>
</gene>
<evidence type="ECO:0000256" key="7">
    <source>
        <dbReference type="ARBA" id="ARBA00022777"/>
    </source>
</evidence>
<dbReference type="Pfam" id="PF00672">
    <property type="entry name" value="HAMP"/>
    <property type="match status" value="1"/>
</dbReference>
<dbReference type="PANTHER" id="PTHR45436">
    <property type="entry name" value="SENSOR HISTIDINE KINASE YKOH"/>
    <property type="match status" value="1"/>
</dbReference>
<keyword evidence="6 11" id="KW-0812">Transmembrane</keyword>
<dbReference type="InterPro" id="IPR050428">
    <property type="entry name" value="TCS_sensor_his_kinase"/>
</dbReference>
<evidence type="ECO:0000256" key="6">
    <source>
        <dbReference type="ARBA" id="ARBA00022692"/>
    </source>
</evidence>
<dbReference type="InterPro" id="IPR003660">
    <property type="entry name" value="HAMP_dom"/>
</dbReference>
<evidence type="ECO:0000259" key="13">
    <source>
        <dbReference type="PROSITE" id="PS50885"/>
    </source>
</evidence>
<evidence type="ECO:0000256" key="1">
    <source>
        <dbReference type="ARBA" id="ARBA00000085"/>
    </source>
</evidence>
<feature type="domain" description="Histidine kinase" evidence="12">
    <location>
        <begin position="143"/>
        <end position="352"/>
    </location>
</feature>
<dbReference type="InterPro" id="IPR003594">
    <property type="entry name" value="HATPase_dom"/>
</dbReference>
<dbReference type="InterPro" id="IPR036097">
    <property type="entry name" value="HisK_dim/P_sf"/>
</dbReference>
<keyword evidence="8 11" id="KW-1133">Transmembrane helix</keyword>
<dbReference type="InterPro" id="IPR036890">
    <property type="entry name" value="HATPase_C_sf"/>
</dbReference>
<comment type="caution">
    <text evidence="14">The sequence shown here is derived from an EMBL/GenBank/DDBJ whole genome shotgun (WGS) entry which is preliminary data.</text>
</comment>
<proteinExistence type="predicted"/>
<dbReference type="Proteomes" id="UP000698963">
    <property type="component" value="Unassembled WGS sequence"/>
</dbReference>
<evidence type="ECO:0000256" key="4">
    <source>
        <dbReference type="ARBA" id="ARBA00022553"/>
    </source>
</evidence>
<dbReference type="Pfam" id="PF02518">
    <property type="entry name" value="HATPase_c"/>
    <property type="match status" value="1"/>
</dbReference>
<dbReference type="EMBL" id="DYZA01000200">
    <property type="protein sequence ID" value="HJD97953.1"/>
    <property type="molecule type" value="Genomic_DNA"/>
</dbReference>
<sequence length="357" mass="39914">MRGAGERLASFWDALPLFRKIYICVVLFIGAFAMLGEFGEYVAGDLLQRGGESFSSVQELLLWIFFTFIVAALEASVLISVLKKIIGHFTSVIYRLSGGDLAARVSPEMADRKDELGLLARAFNSMAEQREQERTRERALIADVSHELRSPLTRLSVTVELLRREQIPPRLLDRLCLETERMEALIESMLAYSRMEARLHSASFDLAELVRDVAEDVRFEGSVRGCLVEEDLPKSLFFAGDAEMLRHAVENVLRNALRYTPDDGSIVIRLTSGRETCLLEVEDRGPGVPEDALEQIFRPFFRVDASRRRESGGTGMGLSLAERAAHAHGGRIWAENRKEGGLRVSMELPLEQGAEGV</sequence>
<dbReference type="SUPFAM" id="SSF158472">
    <property type="entry name" value="HAMP domain-like"/>
    <property type="match status" value="1"/>
</dbReference>
<feature type="transmembrane region" description="Helical" evidence="11">
    <location>
        <begin position="60"/>
        <end position="82"/>
    </location>
</feature>
<reference evidence="14" key="2">
    <citation type="submission" date="2021-09" db="EMBL/GenBank/DDBJ databases">
        <authorList>
            <person name="Gilroy R."/>
        </authorList>
    </citation>
    <scope>NUCLEOTIDE SEQUENCE</scope>
    <source>
        <strain evidence="14">ChiGjej2B2-19336</strain>
    </source>
</reference>
<feature type="transmembrane region" description="Helical" evidence="11">
    <location>
        <begin position="21"/>
        <end position="40"/>
    </location>
</feature>
<dbReference type="RefSeq" id="WP_304123155.1">
    <property type="nucleotide sequence ID" value="NZ_DYZA01000200.1"/>
</dbReference>
<dbReference type="InterPro" id="IPR003661">
    <property type="entry name" value="HisK_dim/P_dom"/>
</dbReference>
<reference evidence="14" key="1">
    <citation type="journal article" date="2021" name="PeerJ">
        <title>Extensive microbial diversity within the chicken gut microbiome revealed by metagenomics and culture.</title>
        <authorList>
            <person name="Gilroy R."/>
            <person name="Ravi A."/>
            <person name="Getino M."/>
            <person name="Pursley I."/>
            <person name="Horton D.L."/>
            <person name="Alikhan N.F."/>
            <person name="Baker D."/>
            <person name="Gharbi K."/>
            <person name="Hall N."/>
            <person name="Watson M."/>
            <person name="Adriaenssens E.M."/>
            <person name="Foster-Nyarko E."/>
            <person name="Jarju S."/>
            <person name="Secka A."/>
            <person name="Antonio M."/>
            <person name="Oren A."/>
            <person name="Chaudhuri R.R."/>
            <person name="La Ragione R."/>
            <person name="Hildebrand F."/>
            <person name="Pallen M.J."/>
        </authorList>
    </citation>
    <scope>NUCLEOTIDE SEQUENCE</scope>
    <source>
        <strain evidence="14">ChiGjej2B2-19336</strain>
    </source>
</reference>
<dbReference type="PROSITE" id="PS50885">
    <property type="entry name" value="HAMP"/>
    <property type="match status" value="1"/>
</dbReference>
<dbReference type="CDD" id="cd06225">
    <property type="entry name" value="HAMP"/>
    <property type="match status" value="1"/>
</dbReference>
<dbReference type="FunFam" id="3.30.565.10:FF:000006">
    <property type="entry name" value="Sensor histidine kinase WalK"/>
    <property type="match status" value="1"/>
</dbReference>
<keyword evidence="7" id="KW-0418">Kinase</keyword>
<name>A0A921DSA6_9BACT</name>
<evidence type="ECO:0000256" key="5">
    <source>
        <dbReference type="ARBA" id="ARBA00022679"/>
    </source>
</evidence>
<dbReference type="SUPFAM" id="SSF55874">
    <property type="entry name" value="ATPase domain of HSP90 chaperone/DNA topoisomerase II/histidine kinase"/>
    <property type="match status" value="1"/>
</dbReference>
<dbReference type="GO" id="GO:0016020">
    <property type="term" value="C:membrane"/>
    <property type="evidence" value="ECO:0007669"/>
    <property type="project" value="UniProtKB-SubCell"/>
</dbReference>
<evidence type="ECO:0000256" key="9">
    <source>
        <dbReference type="ARBA" id="ARBA00023012"/>
    </source>
</evidence>
<comment type="subcellular location">
    <subcellularLocation>
        <location evidence="2">Membrane</location>
    </subcellularLocation>
</comment>
<evidence type="ECO:0000256" key="8">
    <source>
        <dbReference type="ARBA" id="ARBA00022989"/>
    </source>
</evidence>
<evidence type="ECO:0000259" key="12">
    <source>
        <dbReference type="PROSITE" id="PS50109"/>
    </source>
</evidence>
<evidence type="ECO:0000256" key="10">
    <source>
        <dbReference type="ARBA" id="ARBA00023136"/>
    </source>
</evidence>
<dbReference type="CDD" id="cd00082">
    <property type="entry name" value="HisKA"/>
    <property type="match status" value="1"/>
</dbReference>
<dbReference type="InterPro" id="IPR004358">
    <property type="entry name" value="Sig_transdc_His_kin-like_C"/>
</dbReference>
<accession>A0A921DSA6</accession>
<dbReference type="SMART" id="SM00304">
    <property type="entry name" value="HAMP"/>
    <property type="match status" value="1"/>
</dbReference>
<keyword evidence="5" id="KW-0808">Transferase</keyword>
<evidence type="ECO:0000256" key="2">
    <source>
        <dbReference type="ARBA" id="ARBA00004370"/>
    </source>
</evidence>
<dbReference type="SMART" id="SM00388">
    <property type="entry name" value="HisKA"/>
    <property type="match status" value="1"/>
</dbReference>
<dbReference type="PANTHER" id="PTHR45436:SF5">
    <property type="entry name" value="SENSOR HISTIDINE KINASE TRCS"/>
    <property type="match status" value="1"/>
</dbReference>
<evidence type="ECO:0000256" key="3">
    <source>
        <dbReference type="ARBA" id="ARBA00012438"/>
    </source>
</evidence>
<dbReference type="SMART" id="SM00387">
    <property type="entry name" value="HATPase_c"/>
    <property type="match status" value="1"/>
</dbReference>
<protein>
    <recommendedName>
        <fullName evidence="3">histidine kinase</fullName>
        <ecNumber evidence="3">2.7.13.3</ecNumber>
    </recommendedName>
</protein>
<dbReference type="PROSITE" id="PS50109">
    <property type="entry name" value="HIS_KIN"/>
    <property type="match status" value="1"/>
</dbReference>
<dbReference type="AlphaFoldDB" id="A0A921DSA6"/>